<dbReference type="AlphaFoldDB" id="X6NW43"/>
<reference evidence="1 2" key="1">
    <citation type="journal article" date="2013" name="Curr. Biol.">
        <title>The Genome of the Foraminiferan Reticulomyxa filosa.</title>
        <authorList>
            <person name="Glockner G."/>
            <person name="Hulsmann N."/>
            <person name="Schleicher M."/>
            <person name="Noegel A.A."/>
            <person name="Eichinger L."/>
            <person name="Gallinger C."/>
            <person name="Pawlowski J."/>
            <person name="Sierra R."/>
            <person name="Euteneuer U."/>
            <person name="Pillet L."/>
            <person name="Moustafa A."/>
            <person name="Platzer M."/>
            <person name="Groth M."/>
            <person name="Szafranski K."/>
            <person name="Schliwa M."/>
        </authorList>
    </citation>
    <scope>NUCLEOTIDE SEQUENCE [LARGE SCALE GENOMIC DNA]</scope>
</reference>
<accession>X6NW43</accession>
<protein>
    <submittedName>
        <fullName evidence="1">Uncharacterized protein</fullName>
    </submittedName>
</protein>
<dbReference type="Proteomes" id="UP000023152">
    <property type="component" value="Unassembled WGS sequence"/>
</dbReference>
<keyword evidence="2" id="KW-1185">Reference proteome</keyword>
<comment type="caution">
    <text evidence="1">The sequence shown here is derived from an EMBL/GenBank/DDBJ whole genome shotgun (WGS) entry which is preliminary data.</text>
</comment>
<dbReference type="EMBL" id="ASPP01005441">
    <property type="protein sequence ID" value="ETO30520.1"/>
    <property type="molecule type" value="Genomic_DNA"/>
</dbReference>
<name>X6NW43_RETFI</name>
<gene>
    <name evidence="1" type="ORF">RFI_06602</name>
</gene>
<evidence type="ECO:0000313" key="2">
    <source>
        <dbReference type="Proteomes" id="UP000023152"/>
    </source>
</evidence>
<proteinExistence type="predicted"/>
<sequence length="414" mass="48357">MQSLESKQLTPNYCLRNDPLLCVLLKHPNNEQKNSHIANDVHFQLSRFSKVWNVSVDLIVLSHNTKEYEFFQSICNYKPQNLCNLPMLLLISCKKENCQIIHEYKHCEISEIYADLRLHVKSTSPTVLAQNSYKPKGALQCKTISNRELAQLHQTQNKTNHLKVFFSVHEKWDQRYRKQKRSLCICFKNEVGFLDIRELTPEESSQDLSEDFPGELKEFDFAIPSTKNINKYMFAPEKSKCSENSSEERLLQSELTLIETRAQNIELSFKVYGRCKDHCIEIPNTSNHYFNISRHTLHHVMEYLISRLITNEYFTLSKHISEQWEDVSVFHVKFCENRNKCLQEVMINGTDGNVPIVINNLPCVVNDPQCMQKFKIQNNLESNSLFLRFGVWCVYVGSSFLSGLSSQLFKWASY</sequence>
<organism evidence="1 2">
    <name type="scientific">Reticulomyxa filosa</name>
    <dbReference type="NCBI Taxonomy" id="46433"/>
    <lineage>
        <taxon>Eukaryota</taxon>
        <taxon>Sar</taxon>
        <taxon>Rhizaria</taxon>
        <taxon>Retaria</taxon>
        <taxon>Foraminifera</taxon>
        <taxon>Monothalamids</taxon>
        <taxon>Reticulomyxidae</taxon>
        <taxon>Reticulomyxa</taxon>
    </lineage>
</organism>
<evidence type="ECO:0000313" key="1">
    <source>
        <dbReference type="EMBL" id="ETO30520.1"/>
    </source>
</evidence>